<evidence type="ECO:0000313" key="3">
    <source>
        <dbReference type="EMBL" id="MFD1397870.1"/>
    </source>
</evidence>
<dbReference type="SUPFAM" id="SSF55347">
    <property type="entry name" value="Glyceraldehyde-3-phosphate dehydrogenase-like, C-terminal domain"/>
    <property type="match status" value="1"/>
</dbReference>
<dbReference type="Pfam" id="PF22725">
    <property type="entry name" value="GFO_IDH_MocA_C3"/>
    <property type="match status" value="1"/>
</dbReference>
<dbReference type="Pfam" id="PF01408">
    <property type="entry name" value="GFO_IDH_MocA"/>
    <property type="match status" value="1"/>
</dbReference>
<dbReference type="InterPro" id="IPR000683">
    <property type="entry name" value="Gfo/Idh/MocA-like_OxRdtase_N"/>
</dbReference>
<dbReference type="PANTHER" id="PTHR43708">
    <property type="entry name" value="CONSERVED EXPRESSED OXIDOREDUCTASE (EUROFUNG)"/>
    <property type="match status" value="1"/>
</dbReference>
<dbReference type="PANTHER" id="PTHR43708:SF7">
    <property type="entry name" value="OXIDOREDUCTASE"/>
    <property type="match status" value="1"/>
</dbReference>
<dbReference type="InterPro" id="IPR036291">
    <property type="entry name" value="NAD(P)-bd_dom_sf"/>
</dbReference>
<dbReference type="Gene3D" id="3.40.50.720">
    <property type="entry name" value="NAD(P)-binding Rossmann-like Domain"/>
    <property type="match status" value="1"/>
</dbReference>
<dbReference type="InterPro" id="IPR055170">
    <property type="entry name" value="GFO_IDH_MocA-like_dom"/>
</dbReference>
<dbReference type="InterPro" id="IPR051317">
    <property type="entry name" value="Gfo/Idh/MocA_oxidoreduct"/>
</dbReference>
<accession>A0ABW4BDL8</accession>
<evidence type="ECO:0000259" key="2">
    <source>
        <dbReference type="Pfam" id="PF22725"/>
    </source>
</evidence>
<organism evidence="3 4">
    <name type="scientific">Lacticaseibacillus suilingensis</name>
    <dbReference type="NCBI Taxonomy" id="2799577"/>
    <lineage>
        <taxon>Bacteria</taxon>
        <taxon>Bacillati</taxon>
        <taxon>Bacillota</taxon>
        <taxon>Bacilli</taxon>
        <taxon>Lactobacillales</taxon>
        <taxon>Lactobacillaceae</taxon>
        <taxon>Lacticaseibacillus</taxon>
    </lineage>
</organism>
<name>A0ABW4BDL8_9LACO</name>
<comment type="caution">
    <text evidence="3">The sequence shown here is derived from an EMBL/GenBank/DDBJ whole genome shotgun (WGS) entry which is preliminary data.</text>
</comment>
<dbReference type="Gene3D" id="3.30.360.10">
    <property type="entry name" value="Dihydrodipicolinate Reductase, domain 2"/>
    <property type="match status" value="1"/>
</dbReference>
<dbReference type="RefSeq" id="WP_204118993.1">
    <property type="nucleotide sequence ID" value="NZ_BOLV01000010.1"/>
</dbReference>
<sequence>MITMAYIGNGKATNRYHLPFSQQVAGLKIKTIYARHDNSPWPKQPGVAYTTNIDDIWNDPEVTLVAITTPPAAHYELAMAALTHGKNVLLEKPFTETAAQAKELFAFAKKQGLLLEGYQNRRFDSDFLTVQKVIESGKLGQVYEVENNFDYYRPQSSEQSTGYSRLGSFLYGHAVHTVDQVLSYWGAPESIQYDVHQMLGPGHDADYFDLDLHYPKGLKISVKSSHFRLIYRPSFVVYGTRGRFLKQETDQQEAMMKKFYMPSPDHPDFGVDTPDQYGILSYMDDAGQFHEEKVVSAVGGYQYFYEALVKTLTEGAPQVVTPEQTIKLMEILETGAEQLEATL</sequence>
<gene>
    <name evidence="3" type="ORF">ACFQ41_00940</name>
</gene>
<feature type="domain" description="Gfo/Idh/MocA-like oxidoreductase N-terminal" evidence="1">
    <location>
        <begin position="4"/>
        <end position="115"/>
    </location>
</feature>
<feature type="domain" description="GFO/IDH/MocA-like oxidoreductase" evidence="2">
    <location>
        <begin position="127"/>
        <end position="244"/>
    </location>
</feature>
<evidence type="ECO:0000313" key="4">
    <source>
        <dbReference type="Proteomes" id="UP001597199"/>
    </source>
</evidence>
<dbReference type="Proteomes" id="UP001597199">
    <property type="component" value="Unassembled WGS sequence"/>
</dbReference>
<dbReference type="SUPFAM" id="SSF51735">
    <property type="entry name" value="NAD(P)-binding Rossmann-fold domains"/>
    <property type="match status" value="1"/>
</dbReference>
<dbReference type="EMBL" id="JBHTOA010000011">
    <property type="protein sequence ID" value="MFD1397870.1"/>
    <property type="molecule type" value="Genomic_DNA"/>
</dbReference>
<reference evidence="4" key="1">
    <citation type="journal article" date="2019" name="Int. J. Syst. Evol. Microbiol.">
        <title>The Global Catalogue of Microorganisms (GCM) 10K type strain sequencing project: providing services to taxonomists for standard genome sequencing and annotation.</title>
        <authorList>
            <consortium name="The Broad Institute Genomics Platform"/>
            <consortium name="The Broad Institute Genome Sequencing Center for Infectious Disease"/>
            <person name="Wu L."/>
            <person name="Ma J."/>
        </authorList>
    </citation>
    <scope>NUCLEOTIDE SEQUENCE [LARGE SCALE GENOMIC DNA]</scope>
    <source>
        <strain evidence="4">CCM 9110</strain>
    </source>
</reference>
<protein>
    <submittedName>
        <fullName evidence="3">Gfo/Idh/MocA family oxidoreductase</fullName>
    </submittedName>
</protein>
<proteinExistence type="predicted"/>
<keyword evidence="4" id="KW-1185">Reference proteome</keyword>
<evidence type="ECO:0000259" key="1">
    <source>
        <dbReference type="Pfam" id="PF01408"/>
    </source>
</evidence>